<evidence type="ECO:0000256" key="2">
    <source>
        <dbReference type="ARBA" id="ARBA00022741"/>
    </source>
</evidence>
<dbReference type="Pfam" id="PF00071">
    <property type="entry name" value="Ras"/>
    <property type="match status" value="1"/>
</dbReference>
<evidence type="ECO:0000313" key="4">
    <source>
        <dbReference type="EMBL" id="TPX75256.1"/>
    </source>
</evidence>
<dbReference type="PROSITE" id="PS51420">
    <property type="entry name" value="RHO"/>
    <property type="match status" value="1"/>
</dbReference>
<dbReference type="STRING" id="246404.A0A507FIX2"/>
<dbReference type="CDD" id="cd00157">
    <property type="entry name" value="Rho"/>
    <property type="match status" value="1"/>
</dbReference>
<keyword evidence="2" id="KW-0547">Nucleotide-binding</keyword>
<evidence type="ECO:0008006" key="6">
    <source>
        <dbReference type="Google" id="ProtNLM"/>
    </source>
</evidence>
<sequence length="240" mass="26698">MTAGHPNPTLAESYQSASQQAQANLPKRKLVVVGDGAIGKTCLLVVYSRQSFPHAYVPTVFENYTANVWIEESRQRVDIGLWDTAGQEDYDNLRWLSYDDANVFLVAFSVDDWQSYEHVVQKWLPEIKHYRPTTPIILVALKTDLRTNEATLKSLAQSNHRPINTEEGEYLAQRIGAVAYLECSALTGEGVNNVFQVATRATVKGGAAALGYSRLHVRDPFKGLKKFGKRMSGFFGGGSR</sequence>
<dbReference type="SMART" id="SM00173">
    <property type="entry name" value="RAS"/>
    <property type="match status" value="1"/>
</dbReference>
<dbReference type="SMART" id="SM00174">
    <property type="entry name" value="RHO"/>
    <property type="match status" value="1"/>
</dbReference>
<proteinExistence type="inferred from homology"/>
<dbReference type="PANTHER" id="PTHR24072">
    <property type="entry name" value="RHO FAMILY GTPASE"/>
    <property type="match status" value="1"/>
</dbReference>
<dbReference type="FunFam" id="3.40.50.300:FF:001179">
    <property type="entry name" value="Rho family GTPase"/>
    <property type="match status" value="1"/>
</dbReference>
<gene>
    <name evidence="4" type="ORF">CcCBS67573_g03475</name>
</gene>
<evidence type="ECO:0000313" key="5">
    <source>
        <dbReference type="Proteomes" id="UP000320333"/>
    </source>
</evidence>
<evidence type="ECO:0000256" key="1">
    <source>
        <dbReference type="ARBA" id="ARBA00010142"/>
    </source>
</evidence>
<dbReference type="InterPro" id="IPR027417">
    <property type="entry name" value="P-loop_NTPase"/>
</dbReference>
<dbReference type="SMART" id="SM00175">
    <property type="entry name" value="RAB"/>
    <property type="match status" value="1"/>
</dbReference>
<dbReference type="PRINTS" id="PR00449">
    <property type="entry name" value="RASTRNSFRMNG"/>
</dbReference>
<dbReference type="GO" id="GO:0003924">
    <property type="term" value="F:GTPase activity"/>
    <property type="evidence" value="ECO:0007669"/>
    <property type="project" value="InterPro"/>
</dbReference>
<dbReference type="AlphaFoldDB" id="A0A507FIX2"/>
<dbReference type="PROSITE" id="PS51421">
    <property type="entry name" value="RAS"/>
    <property type="match status" value="1"/>
</dbReference>
<name>A0A507FIX2_9FUNG</name>
<protein>
    <recommendedName>
        <fullName evidence="6">Small monomeric GTPase</fullName>
    </recommendedName>
</protein>
<reference evidence="4 5" key="1">
    <citation type="journal article" date="2019" name="Sci. Rep.">
        <title>Comparative genomics of chytrid fungi reveal insights into the obligate biotrophic and pathogenic lifestyle of Synchytrium endobioticum.</title>
        <authorList>
            <person name="van de Vossenberg B.T.L.H."/>
            <person name="Warris S."/>
            <person name="Nguyen H.D.T."/>
            <person name="van Gent-Pelzer M.P.E."/>
            <person name="Joly D.L."/>
            <person name="van de Geest H.C."/>
            <person name="Bonants P.J.M."/>
            <person name="Smith D.S."/>
            <person name="Levesque C.A."/>
            <person name="van der Lee T.A.J."/>
        </authorList>
    </citation>
    <scope>NUCLEOTIDE SEQUENCE [LARGE SCALE GENOMIC DNA]</scope>
    <source>
        <strain evidence="4 5">CBS 675.73</strain>
    </source>
</reference>
<dbReference type="InterPro" id="IPR001806">
    <property type="entry name" value="Small_GTPase"/>
</dbReference>
<dbReference type="InterPro" id="IPR005225">
    <property type="entry name" value="Small_GTP-bd"/>
</dbReference>
<comment type="similarity">
    <text evidence="1">Belongs to the small GTPase superfamily. Rho family.</text>
</comment>
<dbReference type="PROSITE" id="PS51419">
    <property type="entry name" value="RAB"/>
    <property type="match status" value="1"/>
</dbReference>
<dbReference type="InterPro" id="IPR003578">
    <property type="entry name" value="Small_GTPase_Rho"/>
</dbReference>
<comment type="caution">
    <text evidence="4">The sequence shown here is derived from an EMBL/GenBank/DDBJ whole genome shotgun (WGS) entry which is preliminary data.</text>
</comment>
<dbReference type="EMBL" id="QEAP01000088">
    <property type="protein sequence ID" value="TPX75256.1"/>
    <property type="molecule type" value="Genomic_DNA"/>
</dbReference>
<organism evidence="4 5">
    <name type="scientific">Chytriomyces confervae</name>
    <dbReference type="NCBI Taxonomy" id="246404"/>
    <lineage>
        <taxon>Eukaryota</taxon>
        <taxon>Fungi</taxon>
        <taxon>Fungi incertae sedis</taxon>
        <taxon>Chytridiomycota</taxon>
        <taxon>Chytridiomycota incertae sedis</taxon>
        <taxon>Chytridiomycetes</taxon>
        <taxon>Chytridiales</taxon>
        <taxon>Chytriomycetaceae</taxon>
        <taxon>Chytriomyces</taxon>
    </lineage>
</organism>
<dbReference type="NCBIfam" id="TIGR00231">
    <property type="entry name" value="small_GTP"/>
    <property type="match status" value="1"/>
</dbReference>
<dbReference type="Gene3D" id="3.40.50.300">
    <property type="entry name" value="P-loop containing nucleotide triphosphate hydrolases"/>
    <property type="match status" value="1"/>
</dbReference>
<dbReference type="OrthoDB" id="8830751at2759"/>
<accession>A0A507FIX2</accession>
<dbReference type="GO" id="GO:0005525">
    <property type="term" value="F:GTP binding"/>
    <property type="evidence" value="ECO:0007669"/>
    <property type="project" value="UniProtKB-KW"/>
</dbReference>
<keyword evidence="3" id="KW-0342">GTP-binding</keyword>
<dbReference type="Proteomes" id="UP000320333">
    <property type="component" value="Unassembled WGS sequence"/>
</dbReference>
<keyword evidence="5" id="KW-1185">Reference proteome</keyword>
<dbReference type="GO" id="GO:0007264">
    <property type="term" value="P:small GTPase-mediated signal transduction"/>
    <property type="evidence" value="ECO:0007669"/>
    <property type="project" value="InterPro"/>
</dbReference>
<dbReference type="SUPFAM" id="SSF52540">
    <property type="entry name" value="P-loop containing nucleoside triphosphate hydrolases"/>
    <property type="match status" value="1"/>
</dbReference>
<evidence type="ECO:0000256" key="3">
    <source>
        <dbReference type="ARBA" id="ARBA00023134"/>
    </source>
</evidence>